<comment type="subcellular location">
    <subcellularLocation>
        <location evidence="1">Membrane</location>
        <topology evidence="1">Multi-pass membrane protein</topology>
    </subcellularLocation>
</comment>
<accession>Q4T195</accession>
<keyword evidence="4 5" id="KW-0472">Membrane</keyword>
<reference evidence="7" key="1">
    <citation type="journal article" date="2004" name="Nature">
        <title>Genome duplication in the teleost fish Tetraodon nigroviridis reveals the early vertebrate proto-karyotype.</title>
        <authorList>
            <person name="Jaillon O."/>
            <person name="Aury J.-M."/>
            <person name="Brunet F."/>
            <person name="Petit J.-L."/>
            <person name="Stange-Thomann N."/>
            <person name="Mauceli E."/>
            <person name="Bouneau L."/>
            <person name="Fischer C."/>
            <person name="Ozouf-Costaz C."/>
            <person name="Bernot A."/>
            <person name="Nicaud S."/>
            <person name="Jaffe D."/>
            <person name="Fisher S."/>
            <person name="Lutfalla G."/>
            <person name="Dossat C."/>
            <person name="Segurens B."/>
            <person name="Dasilva C."/>
            <person name="Salanoubat M."/>
            <person name="Levy M."/>
            <person name="Boudet N."/>
            <person name="Castellano S."/>
            <person name="Anthouard V."/>
            <person name="Jubin C."/>
            <person name="Castelli V."/>
            <person name="Katinka M."/>
            <person name="Vacherie B."/>
            <person name="Biemont C."/>
            <person name="Skalli Z."/>
            <person name="Cattolico L."/>
            <person name="Poulain J."/>
            <person name="De Berardinis V."/>
            <person name="Cruaud C."/>
            <person name="Duprat S."/>
            <person name="Brottier P."/>
            <person name="Coutanceau J.-P."/>
            <person name="Gouzy J."/>
            <person name="Parra G."/>
            <person name="Lardier G."/>
            <person name="Chapple C."/>
            <person name="McKernan K.J."/>
            <person name="McEwan P."/>
            <person name="Bosak S."/>
            <person name="Kellis M."/>
            <person name="Volff J.-N."/>
            <person name="Guigo R."/>
            <person name="Zody M.C."/>
            <person name="Mesirov J."/>
            <person name="Lindblad-Toh K."/>
            <person name="Birren B."/>
            <person name="Nusbaum C."/>
            <person name="Kahn D."/>
            <person name="Robinson-Rechavi M."/>
            <person name="Laudet V."/>
            <person name="Schachter V."/>
            <person name="Quetier F."/>
            <person name="Saurin W."/>
            <person name="Scarpelli C."/>
            <person name="Wincker P."/>
            <person name="Lander E.S."/>
            <person name="Weissenbach J."/>
            <person name="Roest Crollius H."/>
        </authorList>
    </citation>
    <scope>NUCLEOTIDE SEQUENCE [LARGE SCALE GENOMIC DNA]</scope>
</reference>
<feature type="transmembrane region" description="Helical" evidence="5">
    <location>
        <begin position="240"/>
        <end position="258"/>
    </location>
</feature>
<protein>
    <submittedName>
        <fullName evidence="7">(spotted green pufferfish) hypothetical protein</fullName>
    </submittedName>
</protein>
<keyword evidence="2 5" id="KW-0812">Transmembrane</keyword>
<evidence type="ECO:0000256" key="1">
    <source>
        <dbReference type="ARBA" id="ARBA00004141"/>
    </source>
</evidence>
<dbReference type="Gene3D" id="1.20.120.350">
    <property type="entry name" value="Voltage-gated potassium channels. Chain C"/>
    <property type="match status" value="1"/>
</dbReference>
<feature type="transmembrane region" description="Helical" evidence="5">
    <location>
        <begin position="476"/>
        <end position="495"/>
    </location>
</feature>
<proteinExistence type="predicted"/>
<comment type="caution">
    <text evidence="7">The sequence shown here is derived from an EMBL/GenBank/DDBJ whole genome shotgun (WGS) entry which is preliminary data.</text>
</comment>
<dbReference type="PANTHER" id="PTHR46726:SF1">
    <property type="entry name" value="TWO-PORE CALCIUM CHANNEL 3"/>
    <property type="match status" value="1"/>
</dbReference>
<dbReference type="GO" id="GO:0016020">
    <property type="term" value="C:membrane"/>
    <property type="evidence" value="ECO:0007669"/>
    <property type="project" value="UniProtKB-SubCell"/>
</dbReference>
<dbReference type="CDD" id="cd22190">
    <property type="entry name" value="PGAP4"/>
    <property type="match status" value="1"/>
</dbReference>
<feature type="transmembrane region" description="Helical" evidence="5">
    <location>
        <begin position="12"/>
        <end position="33"/>
    </location>
</feature>
<feature type="domain" description="Ion transport" evidence="6">
    <location>
        <begin position="415"/>
        <end position="600"/>
    </location>
</feature>
<dbReference type="OrthoDB" id="2016523at2759"/>
<dbReference type="AlphaFoldDB" id="Q4T195"/>
<evidence type="ECO:0000256" key="2">
    <source>
        <dbReference type="ARBA" id="ARBA00022692"/>
    </source>
</evidence>
<dbReference type="InterPro" id="IPR005821">
    <property type="entry name" value="Ion_trans_dom"/>
</dbReference>
<gene>
    <name evidence="7" type="ORF">GSTENG00008935001</name>
</gene>
<dbReference type="PANTHER" id="PTHR46726">
    <property type="entry name" value="TWO PORE CHANNEL 3"/>
    <property type="match status" value="1"/>
</dbReference>
<dbReference type="SUPFAM" id="SSF81324">
    <property type="entry name" value="Voltage-gated potassium channels"/>
    <property type="match status" value="1"/>
</dbReference>
<dbReference type="EMBL" id="CAAE01010698">
    <property type="protein sequence ID" value="CAF93337.1"/>
    <property type="molecule type" value="Genomic_DNA"/>
</dbReference>
<evidence type="ECO:0000256" key="5">
    <source>
        <dbReference type="SAM" id="Phobius"/>
    </source>
</evidence>
<reference evidence="7" key="2">
    <citation type="submission" date="2004-02" db="EMBL/GenBank/DDBJ databases">
        <authorList>
            <consortium name="Genoscope"/>
            <consortium name="Whitehead Institute Centre for Genome Research"/>
        </authorList>
    </citation>
    <scope>NUCLEOTIDE SEQUENCE</scope>
</reference>
<evidence type="ECO:0000259" key="6">
    <source>
        <dbReference type="Pfam" id="PF00520"/>
    </source>
</evidence>
<feature type="non-terminal residue" evidence="7">
    <location>
        <position position="1"/>
    </location>
</feature>
<evidence type="ECO:0000313" key="7">
    <source>
        <dbReference type="EMBL" id="CAF93337.1"/>
    </source>
</evidence>
<dbReference type="KEGG" id="tng:GSTEN00008935G001"/>
<dbReference type="Pfam" id="PF00520">
    <property type="entry name" value="Ion_trans"/>
    <property type="match status" value="1"/>
</dbReference>
<dbReference type="Gene3D" id="1.10.287.70">
    <property type="match status" value="1"/>
</dbReference>
<evidence type="ECO:0000256" key="4">
    <source>
        <dbReference type="ARBA" id="ARBA00023136"/>
    </source>
</evidence>
<feature type="transmembrane region" description="Helical" evidence="5">
    <location>
        <begin position="264"/>
        <end position="288"/>
    </location>
</feature>
<feature type="transmembrane region" description="Helical" evidence="5">
    <location>
        <begin position="410"/>
        <end position="429"/>
    </location>
</feature>
<evidence type="ECO:0000256" key="3">
    <source>
        <dbReference type="ARBA" id="ARBA00022989"/>
    </source>
</evidence>
<name>Q4T195_TETNG</name>
<feature type="transmembrane region" description="Helical" evidence="5">
    <location>
        <begin position="724"/>
        <end position="746"/>
    </location>
</feature>
<feature type="transmembrane region" description="Helical" evidence="5">
    <location>
        <begin position="700"/>
        <end position="718"/>
    </location>
</feature>
<organism evidence="7">
    <name type="scientific">Tetraodon nigroviridis</name>
    <name type="common">Spotted green pufferfish</name>
    <name type="synonym">Chelonodon nigroviridis</name>
    <dbReference type="NCBI Taxonomy" id="99883"/>
    <lineage>
        <taxon>Eukaryota</taxon>
        <taxon>Metazoa</taxon>
        <taxon>Chordata</taxon>
        <taxon>Craniata</taxon>
        <taxon>Vertebrata</taxon>
        <taxon>Euteleostomi</taxon>
        <taxon>Actinopterygii</taxon>
        <taxon>Neopterygii</taxon>
        <taxon>Teleostei</taxon>
        <taxon>Neoteleostei</taxon>
        <taxon>Acanthomorphata</taxon>
        <taxon>Eupercaria</taxon>
        <taxon>Tetraodontiformes</taxon>
        <taxon>Tetradontoidea</taxon>
        <taxon>Tetraodontidae</taxon>
        <taxon>Tetraodon</taxon>
    </lineage>
</organism>
<dbReference type="GO" id="GO:0005216">
    <property type="term" value="F:monoatomic ion channel activity"/>
    <property type="evidence" value="ECO:0007669"/>
    <property type="project" value="InterPro"/>
</dbReference>
<feature type="transmembrane region" description="Helical" evidence="5">
    <location>
        <begin position="435"/>
        <end position="455"/>
    </location>
</feature>
<feature type="transmembrane region" description="Helical" evidence="5">
    <location>
        <begin position="537"/>
        <end position="556"/>
    </location>
</feature>
<sequence>QRWRWSGAVPQAALLSALTFGVVLPVCGHRLLYSYFFLRSVFLDAMSEQVLQESLQRGQDALSFWNRASAEPPAFKNLSLKPELLVTVVTTRRSEARDFHYLLQVMRQLSAILPSCGRRRCAEVLVCDVERGPQGNQDASLLEAQFKVIRRSPEEQLQNWELLNTFEREKRDYVFCLRRGWDLLQPRNMVVLEDDALPTPDFFNVIAHLLSRRFSRHTLYVKLYHPERLQRYWNLEPYRLLEWVGLGLVLATALLRVPSWSPRWFSFTLSWAHLLFFTLYFMAAAELLGRHYLLEGRRLSPQLYAVSPATECCTPAMLFPGNSSLRVAEYLDASFCTKGKAKDTVLYQLMRTLPGERAHSVEPNLVTHIGAFSSDLNLASVYVSDAQYNRNIYFEPSPQAVRLYLLYNHWLPQVLLYVFIVLDLSLAIFEEPAVFPLPAWATMLVELLCLLVFSLRLVHYARVVPPDKFWKDPKNICIIAVVTLALLDMIIYGALKASSFHAVRWSRVLRPLLLVNVTEGRQLRRAFRSIRNALPQIFYVFLLFMFSLLIFSLMALKLLGKRGLKMAGGAPYFSSYLDIVFDLYVLVTTANSPDVMQWGRGYQERRKDSEEQAVSRVVWKRLVRLVQPHMGSGHRELLWSVLDHQNQGCIGKSAFVQLADLLNIDVITLKSRPHPLRLMCPALYLSAPSRLICRLVRHRAFVMVYDLVILVNAVFIGLDEDNPLIALSEWVFLGLYLLEILLKLYVFEPRAFFSRHNLWNW</sequence>
<keyword evidence="3 5" id="KW-1133">Transmembrane helix</keyword>
<dbReference type="InterPro" id="IPR027359">
    <property type="entry name" value="Volt_channel_dom_sf"/>
</dbReference>